<dbReference type="InterPro" id="IPR004843">
    <property type="entry name" value="Calcineurin-like_PHP"/>
</dbReference>
<dbReference type="NCBIfam" id="NF008359">
    <property type="entry name" value="PRK11148.1"/>
    <property type="match status" value="1"/>
</dbReference>
<dbReference type="RefSeq" id="WP_116686267.1">
    <property type="nucleotide sequence ID" value="NZ_CAWNYD010000002.1"/>
</dbReference>
<dbReference type="InterPro" id="IPR029052">
    <property type="entry name" value="Metallo-depent_PP-like"/>
</dbReference>
<dbReference type="Pfam" id="PF00149">
    <property type="entry name" value="Metallophos"/>
    <property type="match status" value="1"/>
</dbReference>
<dbReference type="PANTHER" id="PTHR42988">
    <property type="entry name" value="PHOSPHOHYDROLASE"/>
    <property type="match status" value="1"/>
</dbReference>
<dbReference type="GO" id="GO:0004112">
    <property type="term" value="F:cyclic-nucleotide phosphodiesterase activity"/>
    <property type="evidence" value="ECO:0007669"/>
    <property type="project" value="InterPro"/>
</dbReference>
<evidence type="ECO:0000256" key="4">
    <source>
        <dbReference type="ARBA" id="ARBA00025742"/>
    </source>
</evidence>
<keyword evidence="3" id="KW-0408">Iron</keyword>
<evidence type="ECO:0000259" key="5">
    <source>
        <dbReference type="Pfam" id="PF00149"/>
    </source>
</evidence>
<keyword evidence="2" id="KW-0378">Hydrolase</keyword>
<dbReference type="Proteomes" id="UP000244906">
    <property type="component" value="Unassembled WGS sequence"/>
</dbReference>
<comment type="similarity">
    <text evidence="4">Belongs to the cyclic nucleotide phosphodiesterase class-III family.</text>
</comment>
<feature type="domain" description="Calcineurin-like phosphoesterase" evidence="5">
    <location>
        <begin position="12"/>
        <end position="202"/>
    </location>
</feature>
<sequence>MISPDEYSNQPIRLIQISDSHLFTDPQTQLLGINTQQSLQQVLAQVRQDHPDPDLLLLTGDLAQEADELTYRRLEQTVASIGGRGCWLPGNHDDPKKMQQLSDGYFSGTKQLFAGEFWQLILLNTKVPNEVHGFLEQSELDFLEACLKRSPERYSLICMHHHPVKIGSQWMDNINCRNGQQLLDILTQYPNTRAVTWGHIHQEFHRQYQHLQLFSAPSTCIQFLPASDEFAVDTLAPGYRWMELSNDGTIKTGVSRIAEYQQQVVLESEGY</sequence>
<dbReference type="InterPro" id="IPR026575">
    <property type="entry name" value="GpdQ/CpdA-like"/>
</dbReference>
<evidence type="ECO:0000256" key="1">
    <source>
        <dbReference type="ARBA" id="ARBA00022723"/>
    </source>
</evidence>
<dbReference type="EMBL" id="QDDL01000002">
    <property type="protein sequence ID" value="PVZ70194.1"/>
    <property type="molecule type" value="Genomic_DNA"/>
</dbReference>
<proteinExistence type="inferred from homology"/>
<comment type="caution">
    <text evidence="6">The sequence shown here is derived from an EMBL/GenBank/DDBJ whole genome shotgun (WGS) entry which is preliminary data.</text>
</comment>
<dbReference type="OrthoDB" id="9784378at2"/>
<accession>A0A2V1GYZ3</accession>
<protein>
    <submittedName>
        <fullName evidence="6">3',5'-cyclic-AMP phosphodiesterase</fullName>
    </submittedName>
</protein>
<dbReference type="CDD" id="cd07402">
    <property type="entry name" value="MPP_GpdQ"/>
    <property type="match status" value="1"/>
</dbReference>
<dbReference type="Gene3D" id="3.60.21.10">
    <property type="match status" value="1"/>
</dbReference>
<evidence type="ECO:0000313" key="6">
    <source>
        <dbReference type="EMBL" id="PVZ70194.1"/>
    </source>
</evidence>
<keyword evidence="1" id="KW-0479">Metal-binding</keyword>
<gene>
    <name evidence="6" type="ORF">DC094_06215</name>
</gene>
<name>A0A2V1GYZ3_9GAMM</name>
<organism evidence="6 7">
    <name type="scientific">Pelagibaculum spongiae</name>
    <dbReference type="NCBI Taxonomy" id="2080658"/>
    <lineage>
        <taxon>Bacteria</taxon>
        <taxon>Pseudomonadati</taxon>
        <taxon>Pseudomonadota</taxon>
        <taxon>Gammaproteobacteria</taxon>
        <taxon>Oceanospirillales</taxon>
        <taxon>Pelagibaculum</taxon>
    </lineage>
</organism>
<dbReference type="InterPro" id="IPR050884">
    <property type="entry name" value="CNP_phosphodiesterase-III"/>
</dbReference>
<dbReference type="GO" id="GO:0046872">
    <property type="term" value="F:metal ion binding"/>
    <property type="evidence" value="ECO:0007669"/>
    <property type="project" value="UniProtKB-KW"/>
</dbReference>
<dbReference type="AlphaFoldDB" id="A0A2V1GYZ3"/>
<keyword evidence="7" id="KW-1185">Reference proteome</keyword>
<dbReference type="SUPFAM" id="SSF56300">
    <property type="entry name" value="Metallo-dependent phosphatases"/>
    <property type="match status" value="1"/>
</dbReference>
<dbReference type="PANTHER" id="PTHR42988:SF2">
    <property type="entry name" value="CYCLIC NUCLEOTIDE PHOSPHODIESTERASE CBUA0032-RELATED"/>
    <property type="match status" value="1"/>
</dbReference>
<reference evidence="6 7" key="1">
    <citation type="submission" date="2018-04" db="EMBL/GenBank/DDBJ databases">
        <title>Thalassorhabdus spongiae gen. nov., sp. nov., isolated from a marine sponge in South-West Iceland.</title>
        <authorList>
            <person name="Knobloch S."/>
            <person name="Daussin A."/>
            <person name="Johannsson R."/>
            <person name="Marteinsson V.T."/>
        </authorList>
    </citation>
    <scope>NUCLEOTIDE SEQUENCE [LARGE SCALE GENOMIC DNA]</scope>
    <source>
        <strain evidence="6 7">Hp12</strain>
    </source>
</reference>
<evidence type="ECO:0000256" key="2">
    <source>
        <dbReference type="ARBA" id="ARBA00022801"/>
    </source>
</evidence>
<evidence type="ECO:0000313" key="7">
    <source>
        <dbReference type="Proteomes" id="UP000244906"/>
    </source>
</evidence>
<evidence type="ECO:0000256" key="3">
    <source>
        <dbReference type="ARBA" id="ARBA00023004"/>
    </source>
</evidence>